<dbReference type="InterPro" id="IPR055098">
    <property type="entry name" value="Ig_NUP210_3rd"/>
</dbReference>
<evidence type="ECO:0000259" key="12">
    <source>
        <dbReference type="Pfam" id="PF22962"/>
    </source>
</evidence>
<evidence type="ECO:0000256" key="4">
    <source>
        <dbReference type="ARBA" id="ARBA00022729"/>
    </source>
</evidence>
<dbReference type="SUPFAM" id="SSF49373">
    <property type="entry name" value="Invasin/intimin cell-adhesion fragments"/>
    <property type="match status" value="1"/>
</dbReference>
<feature type="domain" description="NUP210 Ig-like" evidence="15">
    <location>
        <begin position="125"/>
        <end position="239"/>
    </location>
</feature>
<dbReference type="InterPro" id="IPR057586">
    <property type="entry name" value="Ig_NUP210_16th"/>
</dbReference>
<evidence type="ECO:0000256" key="11">
    <source>
        <dbReference type="SAM" id="SignalP"/>
    </source>
</evidence>
<dbReference type="Pfam" id="PF22963">
    <property type="entry name" value="Ig_NUP210_3rd"/>
    <property type="match status" value="1"/>
</dbReference>
<keyword evidence="21" id="KW-1185">Reference proteome</keyword>
<name>A0A084WKD3_ANOSI</name>
<dbReference type="Pfam" id="PF25354">
    <property type="entry name" value="Ig_NUP210_16th"/>
    <property type="match status" value="1"/>
</dbReference>
<evidence type="ECO:0000259" key="18">
    <source>
        <dbReference type="Pfam" id="PF26181"/>
    </source>
</evidence>
<comment type="subcellular location">
    <subcellularLocation>
        <location evidence="1">Nucleus membrane</location>
        <topology evidence="1">Single-pass membrane protein</topology>
    </subcellularLocation>
</comment>
<evidence type="ECO:0000259" key="16">
    <source>
        <dbReference type="Pfam" id="PF24902"/>
    </source>
</evidence>
<dbReference type="PANTHER" id="PTHR23019">
    <property type="entry name" value="NUCLEAR PORE MEMBRANE GLYCOPROTEIN GP210-RELATED"/>
    <property type="match status" value="1"/>
</dbReference>
<dbReference type="InterPro" id="IPR055096">
    <property type="entry name" value="Ig_NUP210_1st"/>
</dbReference>
<keyword evidence="6 10" id="KW-0472">Membrane</keyword>
<dbReference type="Pfam" id="PF26182">
    <property type="entry name" value="Ig_NUP210_5th"/>
    <property type="match status" value="1"/>
</dbReference>
<keyword evidence="5 10" id="KW-1133">Transmembrane helix</keyword>
<evidence type="ECO:0000256" key="3">
    <source>
        <dbReference type="ARBA" id="ARBA00022692"/>
    </source>
</evidence>
<feature type="chain" id="PRO_5001785067" evidence="11">
    <location>
        <begin position="26"/>
        <end position="1971"/>
    </location>
</feature>
<feature type="domain" description="NUP210 Ig-like" evidence="13">
    <location>
        <begin position="248"/>
        <end position="327"/>
    </location>
</feature>
<feature type="domain" description="NUP210 Ig-like" evidence="16">
    <location>
        <begin position="938"/>
        <end position="1003"/>
    </location>
</feature>
<dbReference type="EMBL" id="KE525349">
    <property type="protein sequence ID" value="KFB50677.1"/>
    <property type="molecule type" value="Genomic_DNA"/>
</dbReference>
<dbReference type="STRING" id="74873.A0A084WKD3"/>
<feature type="signal peptide" evidence="11">
    <location>
        <begin position="1"/>
        <end position="25"/>
    </location>
</feature>
<sequence>MRPSWMWVTLTVAVVLLATTRSSAATKLNYPRVLLPIFDHISVNFTLEVVEKGCFKWTSSRLDLIQITPSYDDTDEDCSYRVVVTVINKEKRRNTAIVLAEDLVTGEVLRCDVILDLIDQLGVLTTTRELYLEEAPETFELWAQDSQGNAFTTLEGIEFQWQIASHRSGSGTPGGDSSWSQVLRFLSFSESKFHVVPRAIEKLELAGVQGYMVLLEGINTGSARVTARLLHPEYAHVQPVEVNIMVLANLILNPSDVYMLPGDTIEFKVLQLKQGKLHEISLNSQYYLEIEDGSYASITGNEAKGLKLGRTFVLLRDRNVPHDANSASEEANSKATLPKASLTVVDPRKLTINLLPHYNWITVEGENHEIALNLFTHDDHQITLGPKYKIQSTFDEALFYPLQVTANGSSIFGETIATGSSPVTGKFEKLSAKAELVVFKRLAINPPEVILPFDPNLRRQKLQFTATGGDGSYSWSSQDANVVAISQTGLAEARLDQIKGAAAYDSTISTDDSNELAKVTQVRVAMARNVRVFVTAQVMFLPPIKLGAVRYNFETSLKDYVKLHVGLWARLNGTMKPFTSCENLHFELEFSNPIFMLESPPLSSGEAEETLASGACRVLYLKSTMIGQTQLKISYRYFDKLLTDQVNLNVFEKLAIENPLENVVVLPLGASRNLFYYNGPERIYNSEAELQRQLVYDRKALDVTEVGSGFAKDKHIFRALCKKLGDFELKLAVYNTLNVPNVVPYVTEFVTMVHCVKPRFVNLITTDKVKTGCPLERRHSMMHVKTADASEHMLIDIEVLDVQNRKLANISSLLLEWKFFSIPDQQPSNVGGSTSSEASETALTLGFEQKMEVDHLEGLEIPGRDYLLLDLPRELEASLKVKTIVTDYRAEVLKRHSIKPESPPFGVQKQPGSALVKPVIENELNFVSVNRTLLPYDRLTIFLTADTVERIKVAQGSGFYDIKASEAGIVTVKFDGATRQLLISPRKVGEVKLEVSDQCLSTETSFLYVSVVTVGRITILAPDRVEKTKSIEAIARLYDSNDRLLEIRRDQLELYVLRTEVFNPAVLTLTLANQANLGTGEVRYTATGMELGETKFSVSSGSGKEMVTSAPATVQVFPPLMLLPRNATIVVGSTLQIYSKGGPTPDTNIVYSVQNLDVIDIESGVATGLKIGRSKVTGRCVGVNPSTGAQFVFSEDTIYVNVIPLDVIELKTPLRRIQVGATMPAHLWAVPGVSPLVLGTVEGVKIRWSTDHSDVLDVRGVFQDIGVEYLERDAIAVRVKALAPGKATLHVTLVTAEGRTLTARSDITVFRLLELMAPKALRYDSILIPPKSTIQLKANLDDAVYQLDSDASTGVVQVSREGLVRSGESTGRVQVVASSQDQSLTVPVEVKNVHYVMVSLQPGTAMLRQVEHSVPQGFSLTLKVSLHDALGNEFSHGLEDMSALRHKLSKRGNVLISTGGNYTMGLELIRETSDMMVVALRDQTGVKFGEDFIKLVVGEPGGMVFPGKSVFSVGDVVCFDSPLLNAEVRWSSSEEKLVKIDPKSGVAQILAARDAVGGSVGPGGEEKVTISHGVRRHGGISFAIDVLAADRIEFFKSYDIFNGQSYRGHLVIKNHQQVDKLTNVIALNASTCQEQVERSFSGLFTCRLIAKQAGTAELLRHFKTYAGYDASIGAYSCNIDLLTTIDDVANAIKSNEYNLELEVRLNGGNGGSSSSSSSSSSGLVDTSTLKIVPAVRIEPEAISVDQIGKQTITIAGLDKVLQKVEVTSSNGAALAVRLQEKQPGSLEYRLELLDTYREEWADSLAVIVSSPLTMQNVRIPIHSPMVPRKCSTQPFHSAPDLLLSYVSNFGLLISAITVLAATVWVVVFCFPQQRQPHSANGSVSSPFKNEHNLSSYDNRISASPFASPLGERGSNLQPSSPFAGGSSQHSFGGSQGNLSHDFNSSGGSLGSPIYGDATIVSPQKRVNRRYL</sequence>
<feature type="transmembrane region" description="Helical" evidence="10">
    <location>
        <begin position="1849"/>
        <end position="1870"/>
    </location>
</feature>
<dbReference type="OrthoDB" id="361283at2759"/>
<feature type="domain" description="NUP210 Ig-like" evidence="18">
    <location>
        <begin position="1205"/>
        <end position="1295"/>
    </location>
</feature>
<feature type="domain" description="NUP210 Ig-like" evidence="14">
    <location>
        <begin position="26"/>
        <end position="116"/>
    </location>
</feature>
<feature type="region of interest" description="Disordered" evidence="9">
    <location>
        <begin position="1907"/>
        <end position="1937"/>
    </location>
</feature>
<comment type="similarity">
    <text evidence="2">Belongs to the NUP210 family.</text>
</comment>
<evidence type="ECO:0000259" key="17">
    <source>
        <dbReference type="Pfam" id="PF25354"/>
    </source>
</evidence>
<evidence type="ECO:0000256" key="10">
    <source>
        <dbReference type="SAM" id="Phobius"/>
    </source>
</evidence>
<dbReference type="Pfam" id="PF24902">
    <property type="entry name" value="Ig_NUP210_9th"/>
    <property type="match status" value="1"/>
</dbReference>
<organism evidence="19">
    <name type="scientific">Anopheles sinensis</name>
    <name type="common">Mosquito</name>
    <dbReference type="NCBI Taxonomy" id="74873"/>
    <lineage>
        <taxon>Eukaryota</taxon>
        <taxon>Metazoa</taxon>
        <taxon>Ecdysozoa</taxon>
        <taxon>Arthropoda</taxon>
        <taxon>Hexapoda</taxon>
        <taxon>Insecta</taxon>
        <taxon>Pterygota</taxon>
        <taxon>Neoptera</taxon>
        <taxon>Endopterygota</taxon>
        <taxon>Diptera</taxon>
        <taxon>Nematocera</taxon>
        <taxon>Culicoidea</taxon>
        <taxon>Culicidae</taxon>
        <taxon>Anophelinae</taxon>
        <taxon>Anopheles</taxon>
    </lineage>
</organism>
<evidence type="ECO:0000313" key="19">
    <source>
        <dbReference type="EMBL" id="KFB50677.1"/>
    </source>
</evidence>
<evidence type="ECO:0000259" key="14">
    <source>
        <dbReference type="Pfam" id="PF22967"/>
    </source>
</evidence>
<evidence type="ECO:0000313" key="21">
    <source>
        <dbReference type="Proteomes" id="UP000030765"/>
    </source>
</evidence>
<evidence type="ECO:0000256" key="5">
    <source>
        <dbReference type="ARBA" id="ARBA00022989"/>
    </source>
</evidence>
<dbReference type="PANTHER" id="PTHR23019:SF0">
    <property type="entry name" value="NUCLEAR PORE MEMBRANE GLYCOPROTEIN 210"/>
    <property type="match status" value="1"/>
</dbReference>
<dbReference type="InterPro" id="IPR056899">
    <property type="entry name" value="Ig_NUP210_9th"/>
</dbReference>
<proteinExistence type="inferred from homology"/>
<reference evidence="20" key="2">
    <citation type="submission" date="2020-05" db="UniProtKB">
        <authorList>
            <consortium name="EnsemblMetazoa"/>
        </authorList>
    </citation>
    <scope>IDENTIFICATION</scope>
</reference>
<feature type="domain" description="NUP210 Ig-like" evidence="17">
    <location>
        <begin position="1511"/>
        <end position="1547"/>
    </location>
</feature>
<dbReference type="InterPro" id="IPR055099">
    <property type="entry name" value="Ig_NUP210_7th"/>
</dbReference>
<reference evidence="19 21" key="1">
    <citation type="journal article" date="2014" name="BMC Genomics">
        <title>Genome sequence of Anopheles sinensis provides insight into genetics basis of mosquito competence for malaria parasites.</title>
        <authorList>
            <person name="Zhou D."/>
            <person name="Zhang D."/>
            <person name="Ding G."/>
            <person name="Shi L."/>
            <person name="Hou Q."/>
            <person name="Ye Y."/>
            <person name="Xu Y."/>
            <person name="Zhou H."/>
            <person name="Xiong C."/>
            <person name="Li S."/>
            <person name="Yu J."/>
            <person name="Hong S."/>
            <person name="Yu X."/>
            <person name="Zou P."/>
            <person name="Chen C."/>
            <person name="Chang X."/>
            <person name="Wang W."/>
            <person name="Lv Y."/>
            <person name="Sun Y."/>
            <person name="Ma L."/>
            <person name="Shen B."/>
            <person name="Zhu C."/>
        </authorList>
    </citation>
    <scope>NUCLEOTIDE SEQUENCE [LARGE SCALE GENOMIC DNA]</scope>
</reference>
<dbReference type="InterPro" id="IPR008964">
    <property type="entry name" value="Invasin/intimin_cell_adhesion"/>
</dbReference>
<dbReference type="Pfam" id="PF22962">
    <property type="entry name" value="Ig_NUP210_7th"/>
    <property type="match status" value="1"/>
</dbReference>
<dbReference type="OMA" id="SYTHGNI"/>
<keyword evidence="4 11" id="KW-0732">Signal</keyword>
<dbReference type="GO" id="GO:0005643">
    <property type="term" value="C:nuclear pore"/>
    <property type="evidence" value="ECO:0007669"/>
    <property type="project" value="TreeGrafter"/>
</dbReference>
<evidence type="ECO:0000256" key="1">
    <source>
        <dbReference type="ARBA" id="ARBA00004590"/>
    </source>
</evidence>
<dbReference type="Pfam" id="PF26181">
    <property type="entry name" value="Ig_NUP210_13th"/>
    <property type="match status" value="1"/>
</dbReference>
<evidence type="ECO:0000259" key="13">
    <source>
        <dbReference type="Pfam" id="PF22963"/>
    </source>
</evidence>
<dbReference type="VEuPathDB" id="VectorBase:ASIC018714"/>
<dbReference type="GO" id="GO:0031965">
    <property type="term" value="C:nuclear membrane"/>
    <property type="evidence" value="ECO:0007669"/>
    <property type="project" value="UniProtKB-SubCell"/>
</dbReference>
<keyword evidence="7" id="KW-0325">Glycoprotein</keyword>
<dbReference type="Pfam" id="PF22967">
    <property type="entry name" value="Ig_NUP210_1st"/>
    <property type="match status" value="1"/>
</dbReference>
<evidence type="ECO:0000313" key="20">
    <source>
        <dbReference type="EnsemblMetazoa" id="ASIC018714-PA"/>
    </source>
</evidence>
<evidence type="ECO:0000256" key="9">
    <source>
        <dbReference type="SAM" id="MobiDB-lite"/>
    </source>
</evidence>
<dbReference type="InterPro" id="IPR058779">
    <property type="entry name" value="Ig_NUP210_13th"/>
</dbReference>
<dbReference type="EMBL" id="ATLV01024114">
    <property type="status" value="NOT_ANNOTATED_CDS"/>
    <property type="molecule type" value="Genomic_DNA"/>
</dbReference>
<keyword evidence="8" id="KW-0539">Nucleus</keyword>
<feature type="domain" description="NUP210 Ig-like" evidence="12">
    <location>
        <begin position="661"/>
        <end position="755"/>
    </location>
</feature>
<evidence type="ECO:0000256" key="6">
    <source>
        <dbReference type="ARBA" id="ARBA00023136"/>
    </source>
</evidence>
<evidence type="ECO:0000256" key="2">
    <source>
        <dbReference type="ARBA" id="ARBA00007313"/>
    </source>
</evidence>
<dbReference type="InterPro" id="IPR045197">
    <property type="entry name" value="NUP210-like"/>
</dbReference>
<keyword evidence="3 10" id="KW-0812">Transmembrane</keyword>
<dbReference type="EnsemblMetazoa" id="ASIC018714-RA">
    <property type="protein sequence ID" value="ASIC018714-PA"/>
    <property type="gene ID" value="ASIC018714"/>
</dbReference>
<gene>
    <name evidence="19" type="ORF">ZHAS_00018714</name>
</gene>
<evidence type="ECO:0000256" key="8">
    <source>
        <dbReference type="ARBA" id="ARBA00023242"/>
    </source>
</evidence>
<evidence type="ECO:0000259" key="15">
    <source>
        <dbReference type="Pfam" id="PF22969"/>
    </source>
</evidence>
<dbReference type="InterPro" id="IPR055097">
    <property type="entry name" value="Ig_NUP210_2nd"/>
</dbReference>
<dbReference type="Proteomes" id="UP000030765">
    <property type="component" value="Unassembled WGS sequence"/>
</dbReference>
<dbReference type="Pfam" id="PF22969">
    <property type="entry name" value="Ig_NUP210_2nd"/>
    <property type="match status" value="1"/>
</dbReference>
<protein>
    <submittedName>
        <fullName evidence="19">AGAP006280-PA-like protein</fullName>
    </submittedName>
</protein>
<evidence type="ECO:0000256" key="7">
    <source>
        <dbReference type="ARBA" id="ARBA00023180"/>
    </source>
</evidence>
<accession>A0A084WKD3</accession>